<gene>
    <name evidence="5" type="ORF">GA0061103_0845</name>
</gene>
<dbReference type="AlphaFoldDB" id="A0A1C3XDT8"/>
<keyword evidence="6" id="KW-1185">Reference proteome</keyword>
<dbReference type="Pfam" id="PF03167">
    <property type="entry name" value="UDG"/>
    <property type="match status" value="1"/>
</dbReference>
<dbReference type="NCBIfam" id="NF007570">
    <property type="entry name" value="PRK10201.1"/>
    <property type="match status" value="1"/>
</dbReference>
<dbReference type="InterPro" id="IPR015637">
    <property type="entry name" value="MUG/TDG"/>
</dbReference>
<dbReference type="EMBL" id="FMAG01000015">
    <property type="protein sequence ID" value="SCB50460.1"/>
    <property type="molecule type" value="Genomic_DNA"/>
</dbReference>
<protein>
    <submittedName>
        <fullName evidence="5">G/U mismatch-specific uracil-DNA glycosylase</fullName>
    </submittedName>
</protein>
<reference evidence="6" key="1">
    <citation type="submission" date="2016-08" db="EMBL/GenBank/DDBJ databases">
        <authorList>
            <person name="Varghese N."/>
            <person name="Submissions Spin"/>
        </authorList>
    </citation>
    <scope>NUCLEOTIDE SEQUENCE [LARGE SCALE GENOMIC DNA]</scope>
    <source>
        <strain evidence="6">HAMBI 2975</strain>
    </source>
</reference>
<organism evidence="5 6">
    <name type="scientific">Rhizobium multihospitium</name>
    <dbReference type="NCBI Taxonomy" id="410764"/>
    <lineage>
        <taxon>Bacteria</taxon>
        <taxon>Pseudomonadati</taxon>
        <taxon>Pseudomonadota</taxon>
        <taxon>Alphaproteobacteria</taxon>
        <taxon>Hyphomicrobiales</taxon>
        <taxon>Rhizobiaceae</taxon>
        <taxon>Rhizobium/Agrobacterium group</taxon>
        <taxon>Rhizobium</taxon>
    </lineage>
</organism>
<dbReference type="GO" id="GO:0006285">
    <property type="term" value="P:base-excision repair, AP site formation"/>
    <property type="evidence" value="ECO:0007669"/>
    <property type="project" value="InterPro"/>
</dbReference>
<dbReference type="OrthoDB" id="9799921at2"/>
<dbReference type="InterPro" id="IPR005122">
    <property type="entry name" value="Uracil-DNA_glycosylase-like"/>
</dbReference>
<dbReference type="SUPFAM" id="SSF52141">
    <property type="entry name" value="Uracil-DNA glycosylase-like"/>
    <property type="match status" value="1"/>
</dbReference>
<evidence type="ECO:0000256" key="1">
    <source>
        <dbReference type="ARBA" id="ARBA00022763"/>
    </source>
</evidence>
<name>A0A1C3XDT8_9HYPH</name>
<dbReference type="STRING" id="410764.GA0061103_0845"/>
<evidence type="ECO:0000256" key="2">
    <source>
        <dbReference type="ARBA" id="ARBA00022801"/>
    </source>
</evidence>
<keyword evidence="2" id="KW-0378">Hydrolase</keyword>
<sequence>MAGYEPDILENGLKVIFCGLNPGMSTESSGHSFSTPSNRFWTVLHLAGFTDERLEPKDERRLLAYGCGLTTAVRRPTRRASEITAGEFRDARTGLEGRICNLAPRAIAFLGKRALAEMLQVNDTTWGRQPFDFGGVPAWVLPNPSGLNRGFSLDALVRAYSACRLAIEG</sequence>
<evidence type="ECO:0000256" key="3">
    <source>
        <dbReference type="ARBA" id="ARBA00023204"/>
    </source>
</evidence>
<dbReference type="InterPro" id="IPR036895">
    <property type="entry name" value="Uracil-DNA_glycosylase-like_sf"/>
</dbReference>
<evidence type="ECO:0000313" key="5">
    <source>
        <dbReference type="EMBL" id="SCB50460.1"/>
    </source>
</evidence>
<evidence type="ECO:0000313" key="6">
    <source>
        <dbReference type="Proteomes" id="UP000199101"/>
    </source>
</evidence>
<accession>A0A1C3XDT8</accession>
<dbReference type="GO" id="GO:0008263">
    <property type="term" value="F:pyrimidine-specific mismatch base pair DNA N-glycosylase activity"/>
    <property type="evidence" value="ECO:0007669"/>
    <property type="project" value="TreeGrafter"/>
</dbReference>
<dbReference type="RefSeq" id="WP_092720223.1">
    <property type="nucleotide sequence ID" value="NZ_FMAG01000015.1"/>
</dbReference>
<dbReference type="PANTHER" id="PTHR12159:SF9">
    <property type="entry name" value="G_T MISMATCH-SPECIFIC THYMINE DNA GLYCOSYLASE"/>
    <property type="match status" value="1"/>
</dbReference>
<evidence type="ECO:0000259" key="4">
    <source>
        <dbReference type="Pfam" id="PF03167"/>
    </source>
</evidence>
<dbReference type="Gene3D" id="3.40.470.10">
    <property type="entry name" value="Uracil-DNA glycosylase-like domain"/>
    <property type="match status" value="1"/>
</dbReference>
<proteinExistence type="predicted"/>
<dbReference type="CDD" id="cd10028">
    <property type="entry name" value="UDG-F2_TDG_MUG"/>
    <property type="match status" value="1"/>
</dbReference>
<dbReference type="PANTHER" id="PTHR12159">
    <property type="entry name" value="G/T AND G/U MISMATCH-SPECIFIC DNA GLYCOSYLASE"/>
    <property type="match status" value="1"/>
</dbReference>
<feature type="domain" description="Uracil-DNA glycosylase-like" evidence="4">
    <location>
        <begin position="11"/>
        <end position="151"/>
    </location>
</feature>
<keyword evidence="3" id="KW-0234">DNA repair</keyword>
<keyword evidence="1" id="KW-0227">DNA damage</keyword>
<dbReference type="GO" id="GO:0004844">
    <property type="term" value="F:uracil DNA N-glycosylase activity"/>
    <property type="evidence" value="ECO:0007669"/>
    <property type="project" value="TreeGrafter"/>
</dbReference>
<dbReference type="Proteomes" id="UP000199101">
    <property type="component" value="Unassembled WGS sequence"/>
</dbReference>